<proteinExistence type="inferred from homology"/>
<name>A0A558AAR1_9PSEU</name>
<comment type="caution">
    <text evidence="2">The sequence shown here is derived from an EMBL/GenBank/DDBJ whole genome shotgun (WGS) entry which is preliminary data.</text>
</comment>
<accession>A0A558AAR1</accession>
<dbReference type="OrthoDB" id="4569527at2"/>
<keyword evidence="3" id="KW-1185">Reference proteome</keyword>
<dbReference type="RefSeq" id="WP_144639647.1">
    <property type="nucleotide sequence ID" value="NZ_BNAX01000005.1"/>
</dbReference>
<dbReference type="Proteomes" id="UP000318578">
    <property type="component" value="Unassembled WGS sequence"/>
</dbReference>
<dbReference type="AlphaFoldDB" id="A0A558AAR1"/>
<dbReference type="InterPro" id="IPR005531">
    <property type="entry name" value="Asp23"/>
</dbReference>
<evidence type="ECO:0000256" key="1">
    <source>
        <dbReference type="ARBA" id="ARBA00005721"/>
    </source>
</evidence>
<protein>
    <submittedName>
        <fullName evidence="2">Asp23/Gls24 family envelope stress response protein</fullName>
    </submittedName>
</protein>
<organism evidence="2 3">
    <name type="scientific">Amycolatopsis acidiphila</name>
    <dbReference type="NCBI Taxonomy" id="715473"/>
    <lineage>
        <taxon>Bacteria</taxon>
        <taxon>Bacillati</taxon>
        <taxon>Actinomycetota</taxon>
        <taxon>Actinomycetes</taxon>
        <taxon>Pseudonocardiales</taxon>
        <taxon>Pseudonocardiaceae</taxon>
        <taxon>Amycolatopsis</taxon>
    </lineage>
</organism>
<dbReference type="EMBL" id="VJZA01000027">
    <property type="protein sequence ID" value="TVT21359.1"/>
    <property type="molecule type" value="Genomic_DNA"/>
</dbReference>
<sequence>MTVAEIPAAARGTTTVAERAVERIAGQLVTEMGGVGGSSRRLLGVTFGGGEAPNVDATVRGEHVSLDVELSVSYPASVARTTEAARQQLTREVGELTGLAVDRVDITVTALRGDRSGAGRVR</sequence>
<comment type="similarity">
    <text evidence="1">Belongs to the asp23 family.</text>
</comment>
<gene>
    <name evidence="2" type="ORF">FNH06_17490</name>
</gene>
<evidence type="ECO:0000313" key="3">
    <source>
        <dbReference type="Proteomes" id="UP000318578"/>
    </source>
</evidence>
<evidence type="ECO:0000313" key="2">
    <source>
        <dbReference type="EMBL" id="TVT21359.1"/>
    </source>
</evidence>
<dbReference type="Pfam" id="PF03780">
    <property type="entry name" value="Asp23"/>
    <property type="match status" value="1"/>
</dbReference>
<reference evidence="2 3" key="1">
    <citation type="submission" date="2019-07" db="EMBL/GenBank/DDBJ databases">
        <title>New species of Amycolatopsis and Streptomyces.</title>
        <authorList>
            <person name="Duangmal K."/>
            <person name="Teo W.F.A."/>
            <person name="Lipun K."/>
        </authorList>
    </citation>
    <scope>NUCLEOTIDE SEQUENCE [LARGE SCALE GENOMIC DNA]</scope>
    <source>
        <strain evidence="2 3">JCM 30562</strain>
    </source>
</reference>